<dbReference type="GO" id="GO:0016740">
    <property type="term" value="F:transferase activity"/>
    <property type="evidence" value="ECO:0007669"/>
    <property type="project" value="UniProtKB-KW"/>
</dbReference>
<dbReference type="InterPro" id="IPR036365">
    <property type="entry name" value="PGBD-like_sf"/>
</dbReference>
<dbReference type="PANTHER" id="PTHR30582:SF2">
    <property type="entry name" value="L,D-TRANSPEPTIDASE YCIB-RELATED"/>
    <property type="match status" value="1"/>
</dbReference>
<proteinExistence type="predicted"/>
<evidence type="ECO:0000256" key="5">
    <source>
        <dbReference type="ARBA" id="ARBA00023316"/>
    </source>
</evidence>
<evidence type="ECO:0000256" key="2">
    <source>
        <dbReference type="ARBA" id="ARBA00022679"/>
    </source>
</evidence>
<gene>
    <name evidence="9" type="ORF">IAB02_02475</name>
</gene>
<dbReference type="InterPro" id="IPR002477">
    <property type="entry name" value="Peptidoglycan-bd-like"/>
</dbReference>
<evidence type="ECO:0000256" key="1">
    <source>
        <dbReference type="ARBA" id="ARBA00004752"/>
    </source>
</evidence>
<dbReference type="EMBL" id="DVMU01000057">
    <property type="protein sequence ID" value="HIU33409.1"/>
    <property type="molecule type" value="Genomic_DNA"/>
</dbReference>
<dbReference type="GO" id="GO:0071555">
    <property type="term" value="P:cell wall organization"/>
    <property type="evidence" value="ECO:0007669"/>
    <property type="project" value="UniProtKB-UniRule"/>
</dbReference>
<evidence type="ECO:0000256" key="6">
    <source>
        <dbReference type="PROSITE-ProRule" id="PRU01373"/>
    </source>
</evidence>
<organism evidence="9 10">
    <name type="scientific">Candidatus Pullichristensenella excrementigallinarum</name>
    <dbReference type="NCBI Taxonomy" id="2840907"/>
    <lineage>
        <taxon>Bacteria</taxon>
        <taxon>Bacillati</taxon>
        <taxon>Bacillota</taxon>
        <taxon>Clostridia</taxon>
        <taxon>Candidatus Pullichristensenella</taxon>
    </lineage>
</organism>
<dbReference type="InterPro" id="IPR050979">
    <property type="entry name" value="LD-transpeptidase"/>
</dbReference>
<sequence>MHRRLLCLLLCLALVSSFAISEETVSPTPTATLPAGAYGNGSVDTSYESPIIQLQEKLIDLGLLSGVADGHFGSGTESAVKLFQEMYGLEPTGIADETTQAVLSTAQIGIREVQEKLIALGVMVGEADGIPGEATEKAISLFQIMYGLEETGIANPDTRSLLFTEQNIVLEIQQKLISLSYLSGEADGVLGANTSIAIEEFQQTHNLPATGIADPETRELLLGGTNLMPKPTPTPSPRVNGASGTDIEAIQEKLAVWGFLDGNVDGDFGNATEDAVKAFKSYVYAQQQAYYEANPTPTPVPTPSPTPEPTPYVAPGEMPIVIDHTLEPTPSPTPEPTPYEPDDEVDDELLAYFRTGEFAVYRQTVQSGDTGDEVTRVQTRLGQLGYLYNGADGEFGNLTLNALKYFQYRNGLDQDGIADEKTQSILFSSQAVESTEYVFPYKLIIDVSDQRVYVYQWTGTGYDNHIKTFKCSTGTKANPTPIGTWQAAGQAGGRWYYFKDFDCYAQYAYRIFGGILFHSVLYSSANERSLTRSSVRNLGKRASHGCIRLSVDDAKWIYSNCPAGTTVTVRN</sequence>
<dbReference type="AlphaFoldDB" id="A0A9D1ICD4"/>
<dbReference type="Gene3D" id="2.40.440.10">
    <property type="entry name" value="L,D-transpeptidase catalytic domain-like"/>
    <property type="match status" value="1"/>
</dbReference>
<dbReference type="PANTHER" id="PTHR30582">
    <property type="entry name" value="L,D-TRANSPEPTIDASE"/>
    <property type="match status" value="1"/>
</dbReference>
<feature type="active site" description="Nucleophile" evidence="6">
    <location>
        <position position="546"/>
    </location>
</feature>
<feature type="chain" id="PRO_5038963840" evidence="7">
    <location>
        <begin position="22"/>
        <end position="571"/>
    </location>
</feature>
<reference evidence="9" key="2">
    <citation type="journal article" date="2021" name="PeerJ">
        <title>Extensive microbial diversity within the chicken gut microbiome revealed by metagenomics and culture.</title>
        <authorList>
            <person name="Gilroy R."/>
            <person name="Ravi A."/>
            <person name="Getino M."/>
            <person name="Pursley I."/>
            <person name="Horton D.L."/>
            <person name="Alikhan N.F."/>
            <person name="Baker D."/>
            <person name="Gharbi K."/>
            <person name="Hall N."/>
            <person name="Watson M."/>
            <person name="Adriaenssens E.M."/>
            <person name="Foster-Nyarko E."/>
            <person name="Jarju S."/>
            <person name="Secka A."/>
            <person name="Antonio M."/>
            <person name="Oren A."/>
            <person name="Chaudhuri R.R."/>
            <person name="La Ragione R."/>
            <person name="Hildebrand F."/>
            <person name="Pallen M.J."/>
        </authorList>
    </citation>
    <scope>NUCLEOTIDE SEQUENCE</scope>
    <source>
        <strain evidence="9">ChiHcec3-11533</strain>
    </source>
</reference>
<dbReference type="SUPFAM" id="SSF47090">
    <property type="entry name" value="PGBD-like"/>
    <property type="match status" value="5"/>
</dbReference>
<dbReference type="InterPro" id="IPR005490">
    <property type="entry name" value="LD_TPept_cat_dom"/>
</dbReference>
<evidence type="ECO:0000259" key="8">
    <source>
        <dbReference type="PROSITE" id="PS52029"/>
    </source>
</evidence>
<dbReference type="PROSITE" id="PS52029">
    <property type="entry name" value="LD_TPASE"/>
    <property type="match status" value="1"/>
</dbReference>
<dbReference type="GO" id="GO:0005576">
    <property type="term" value="C:extracellular region"/>
    <property type="evidence" value="ECO:0007669"/>
    <property type="project" value="TreeGrafter"/>
</dbReference>
<dbReference type="InterPro" id="IPR038063">
    <property type="entry name" value="Transpep_catalytic_dom"/>
</dbReference>
<comment type="caution">
    <text evidence="9">The sequence shown here is derived from an EMBL/GenBank/DDBJ whole genome shotgun (WGS) entry which is preliminary data.</text>
</comment>
<evidence type="ECO:0000256" key="7">
    <source>
        <dbReference type="SAM" id="SignalP"/>
    </source>
</evidence>
<evidence type="ECO:0000313" key="10">
    <source>
        <dbReference type="Proteomes" id="UP000824072"/>
    </source>
</evidence>
<dbReference type="Proteomes" id="UP000824072">
    <property type="component" value="Unassembled WGS sequence"/>
</dbReference>
<keyword evidence="5 6" id="KW-0961">Cell wall biogenesis/degradation</keyword>
<dbReference type="InterPro" id="IPR036366">
    <property type="entry name" value="PGBDSf"/>
</dbReference>
<dbReference type="GO" id="GO:0018104">
    <property type="term" value="P:peptidoglycan-protein cross-linking"/>
    <property type="evidence" value="ECO:0007669"/>
    <property type="project" value="TreeGrafter"/>
</dbReference>
<protein>
    <submittedName>
        <fullName evidence="9">Peptidoglycan-binding protein</fullName>
    </submittedName>
</protein>
<feature type="active site" description="Proton donor/acceptor" evidence="6">
    <location>
        <position position="518"/>
    </location>
</feature>
<dbReference type="Gene3D" id="1.10.101.10">
    <property type="entry name" value="PGBD-like superfamily/PGBD"/>
    <property type="match status" value="5"/>
</dbReference>
<name>A0A9D1ICD4_9FIRM</name>
<evidence type="ECO:0000256" key="4">
    <source>
        <dbReference type="ARBA" id="ARBA00022984"/>
    </source>
</evidence>
<comment type="pathway">
    <text evidence="1 6">Cell wall biogenesis; peptidoglycan biosynthesis.</text>
</comment>
<dbReference type="CDD" id="cd16913">
    <property type="entry name" value="YkuD_like"/>
    <property type="match status" value="1"/>
</dbReference>
<dbReference type="Pfam" id="PF03734">
    <property type="entry name" value="YkuD"/>
    <property type="match status" value="1"/>
</dbReference>
<dbReference type="Pfam" id="PF01471">
    <property type="entry name" value="PG_binding_1"/>
    <property type="match status" value="5"/>
</dbReference>
<evidence type="ECO:0000256" key="3">
    <source>
        <dbReference type="ARBA" id="ARBA00022960"/>
    </source>
</evidence>
<dbReference type="SUPFAM" id="SSF141523">
    <property type="entry name" value="L,D-transpeptidase catalytic domain-like"/>
    <property type="match status" value="1"/>
</dbReference>
<keyword evidence="4 6" id="KW-0573">Peptidoglycan synthesis</keyword>
<keyword evidence="2" id="KW-0808">Transferase</keyword>
<evidence type="ECO:0000313" key="9">
    <source>
        <dbReference type="EMBL" id="HIU33409.1"/>
    </source>
</evidence>
<accession>A0A9D1ICD4</accession>
<dbReference type="GO" id="GO:0071972">
    <property type="term" value="F:peptidoglycan L,D-transpeptidase activity"/>
    <property type="evidence" value="ECO:0007669"/>
    <property type="project" value="TreeGrafter"/>
</dbReference>
<reference evidence="9" key="1">
    <citation type="submission" date="2020-10" db="EMBL/GenBank/DDBJ databases">
        <authorList>
            <person name="Gilroy R."/>
        </authorList>
    </citation>
    <scope>NUCLEOTIDE SEQUENCE</scope>
    <source>
        <strain evidence="9">ChiHcec3-11533</strain>
    </source>
</reference>
<keyword evidence="7" id="KW-0732">Signal</keyword>
<feature type="domain" description="L,D-TPase catalytic" evidence="8">
    <location>
        <begin position="441"/>
        <end position="570"/>
    </location>
</feature>
<keyword evidence="3 6" id="KW-0133">Cell shape</keyword>
<feature type="signal peptide" evidence="7">
    <location>
        <begin position="1"/>
        <end position="21"/>
    </location>
</feature>
<dbReference type="GO" id="GO:0008360">
    <property type="term" value="P:regulation of cell shape"/>
    <property type="evidence" value="ECO:0007669"/>
    <property type="project" value="UniProtKB-UniRule"/>
</dbReference>